<dbReference type="SUPFAM" id="SSF103481">
    <property type="entry name" value="Multidrug resistance efflux transporter EmrE"/>
    <property type="match status" value="2"/>
</dbReference>
<feature type="region of interest" description="Disordered" evidence="2">
    <location>
        <begin position="321"/>
        <end position="358"/>
    </location>
</feature>
<feature type="transmembrane region" description="Helical" evidence="3">
    <location>
        <begin position="295"/>
        <end position="312"/>
    </location>
</feature>
<dbReference type="eggNOG" id="COG0697">
    <property type="taxonomic scope" value="Bacteria"/>
</dbReference>
<dbReference type="Pfam" id="PF00892">
    <property type="entry name" value="EamA"/>
    <property type="match status" value="2"/>
</dbReference>
<comment type="caution">
    <text evidence="5">The sequence shown here is derived from an EMBL/GenBank/DDBJ whole genome shotgun (WGS) entry which is preliminary data.</text>
</comment>
<feature type="transmembrane region" description="Helical" evidence="3">
    <location>
        <begin position="43"/>
        <end position="65"/>
    </location>
</feature>
<keyword evidence="3" id="KW-0812">Transmembrane</keyword>
<evidence type="ECO:0000313" key="6">
    <source>
        <dbReference type="Proteomes" id="UP000005845"/>
    </source>
</evidence>
<feature type="transmembrane region" description="Helical" evidence="3">
    <location>
        <begin position="200"/>
        <end position="226"/>
    </location>
</feature>
<evidence type="ECO:0000259" key="4">
    <source>
        <dbReference type="Pfam" id="PF00892"/>
    </source>
</evidence>
<accession>H5TXZ9</accession>
<dbReference type="PANTHER" id="PTHR22911">
    <property type="entry name" value="ACYL-MALONYL CONDENSING ENZYME-RELATED"/>
    <property type="match status" value="1"/>
</dbReference>
<evidence type="ECO:0000256" key="3">
    <source>
        <dbReference type="SAM" id="Phobius"/>
    </source>
</evidence>
<evidence type="ECO:0000313" key="5">
    <source>
        <dbReference type="EMBL" id="GAB38357.1"/>
    </source>
</evidence>
<feature type="transmembrane region" description="Helical" evidence="3">
    <location>
        <begin position="238"/>
        <end position="258"/>
    </location>
</feature>
<keyword evidence="3" id="KW-1133">Transmembrane helix</keyword>
<feature type="domain" description="EamA" evidence="4">
    <location>
        <begin position="170"/>
        <end position="310"/>
    </location>
</feature>
<feature type="transmembrane region" description="Helical" evidence="3">
    <location>
        <begin position="114"/>
        <end position="136"/>
    </location>
</feature>
<gene>
    <name evidence="5" type="ORF">GOSPT_044_00140</name>
</gene>
<organism evidence="5 6">
    <name type="scientific">Gordonia sputi NBRC 100414</name>
    <dbReference type="NCBI Taxonomy" id="1089453"/>
    <lineage>
        <taxon>Bacteria</taxon>
        <taxon>Bacillati</taxon>
        <taxon>Actinomycetota</taxon>
        <taxon>Actinomycetes</taxon>
        <taxon>Mycobacteriales</taxon>
        <taxon>Gordoniaceae</taxon>
        <taxon>Gordonia</taxon>
    </lineage>
</organism>
<evidence type="ECO:0000256" key="1">
    <source>
        <dbReference type="ARBA" id="ARBA00007362"/>
    </source>
</evidence>
<feature type="transmembrane region" description="Helical" evidence="3">
    <location>
        <begin position="270"/>
        <end position="289"/>
    </location>
</feature>
<dbReference type="InterPro" id="IPR037185">
    <property type="entry name" value="EmrE-like"/>
</dbReference>
<reference evidence="5 6" key="1">
    <citation type="submission" date="2012-02" db="EMBL/GenBank/DDBJ databases">
        <title>Whole genome shotgun sequence of Gordonia sputi NBRC 100414.</title>
        <authorList>
            <person name="Yoshida I."/>
            <person name="Hosoyama A."/>
            <person name="Tsuchikane K."/>
            <person name="Katsumata H."/>
            <person name="Yamazaki S."/>
            <person name="Fujita N."/>
        </authorList>
    </citation>
    <scope>NUCLEOTIDE SEQUENCE [LARGE SCALE GENOMIC DNA]</scope>
    <source>
        <strain evidence="5 6">NBRC 100414</strain>
    </source>
</reference>
<dbReference type="InterPro" id="IPR000620">
    <property type="entry name" value="EamA_dom"/>
</dbReference>
<feature type="domain" description="EamA" evidence="4">
    <location>
        <begin position="16"/>
        <end position="158"/>
    </location>
</feature>
<sequence length="358" mass="36433">MTHDRTQSDAASRRRAGLILALVSATSFGLSGALGTPLMTAGWSAGAVVAIRIGIGGLALLPFAIRDLGGISALRWSTATTLVRDHGRTIALYGFLGMAVAQFCYFSAIEHMDVGPALLIEYTAPVVVVAWMWAIHRQRPSRWALAGIAVSGVGLIGVLDLVGGASVSPIGALWAGGAMLGAAGYFIISAKENDSLPPSVLAASGMVFAATLLGLLGLVHALPMTIGDSTAHFAGFDAPAWTVLAALGLVTAATAYLTGIGAARRLGARLASMFALVEVLAAVVWAALLLDQIPAALQIVGGVLIVVGVIAAKIGEPSTSTAPIGEPLPLSHVPEFPDDNAAEAKTSDNDAATSARET</sequence>
<dbReference type="Proteomes" id="UP000005845">
    <property type="component" value="Unassembled WGS sequence"/>
</dbReference>
<protein>
    <recommendedName>
        <fullName evidence="4">EamA domain-containing protein</fullName>
    </recommendedName>
</protein>
<dbReference type="AlphaFoldDB" id="H5TXZ9"/>
<comment type="similarity">
    <text evidence="1">Belongs to the EamA transporter family.</text>
</comment>
<feature type="transmembrane region" description="Helical" evidence="3">
    <location>
        <begin position="170"/>
        <end position="188"/>
    </location>
</feature>
<keyword evidence="6" id="KW-1185">Reference proteome</keyword>
<proteinExistence type="inferred from homology"/>
<evidence type="ECO:0000256" key="2">
    <source>
        <dbReference type="SAM" id="MobiDB-lite"/>
    </source>
</evidence>
<feature type="transmembrane region" description="Helical" evidence="3">
    <location>
        <begin position="90"/>
        <end position="108"/>
    </location>
</feature>
<dbReference type="EMBL" id="BAFC01000044">
    <property type="protein sequence ID" value="GAB38357.1"/>
    <property type="molecule type" value="Genomic_DNA"/>
</dbReference>
<feature type="transmembrane region" description="Helical" evidence="3">
    <location>
        <begin position="143"/>
        <end position="164"/>
    </location>
</feature>
<name>H5TXZ9_9ACTN</name>
<dbReference type="PANTHER" id="PTHR22911:SF79">
    <property type="entry name" value="MOBA-LIKE NTP TRANSFERASE DOMAIN-CONTAINING PROTEIN"/>
    <property type="match status" value="1"/>
</dbReference>
<dbReference type="GO" id="GO:0016020">
    <property type="term" value="C:membrane"/>
    <property type="evidence" value="ECO:0007669"/>
    <property type="project" value="InterPro"/>
</dbReference>
<keyword evidence="3" id="KW-0472">Membrane</keyword>